<feature type="chain" id="PRO_5042161982" evidence="1">
    <location>
        <begin position="27"/>
        <end position="258"/>
    </location>
</feature>
<organism evidence="2 3">
    <name type="scientific">Dietzia psychralcaliphila</name>
    <dbReference type="NCBI Taxonomy" id="139021"/>
    <lineage>
        <taxon>Bacteria</taxon>
        <taxon>Bacillati</taxon>
        <taxon>Actinomycetota</taxon>
        <taxon>Actinomycetes</taxon>
        <taxon>Mycobacteriales</taxon>
        <taxon>Dietziaceae</taxon>
        <taxon>Dietzia</taxon>
    </lineage>
</organism>
<dbReference type="Proteomes" id="UP000244903">
    <property type="component" value="Plasmid unnamed"/>
</dbReference>
<accession>A0AAD0NRR3</accession>
<name>A0AAD0NRR3_9ACTN</name>
<keyword evidence="1" id="KW-0732">Signal</keyword>
<keyword evidence="2" id="KW-0614">Plasmid</keyword>
<dbReference type="RefSeq" id="WP_108835190.1">
    <property type="nucleotide sequence ID" value="NZ_CP015454.1"/>
</dbReference>
<sequence length="258" mass="26722">MPSSLRRAAVATVAATGLVVSGLAAASAQNVIPGDTDPRQTIFTNRDGVTITIDGIDRETGAVSGTFANTFGSNLNCTSPDANPTTVRGGTVSTAEVVERSIDYYSRFQNTQPGQIQAGSSIPFLGQAGVNVPFWPLFQLLPSGSAAGSLSDGVSEAADIANANQDALMSGMVGRIGTFTVNNGATANWSTTLSPPSLGERGADPLGVIFVCRGRASRPVRTTRSPPLRMFPRRSPAPAALLRGRLVQGREPPVLPEA</sequence>
<protein>
    <submittedName>
        <fullName evidence="2">Uncharacterized protein</fullName>
    </submittedName>
</protein>
<keyword evidence="3" id="KW-1185">Reference proteome</keyword>
<evidence type="ECO:0000256" key="1">
    <source>
        <dbReference type="SAM" id="SignalP"/>
    </source>
</evidence>
<dbReference type="KEGG" id="dpc:A6048_17855"/>
<dbReference type="AlphaFoldDB" id="A0AAD0NRR3"/>
<gene>
    <name evidence="2" type="ORF">A6048_17855</name>
</gene>
<feature type="signal peptide" evidence="1">
    <location>
        <begin position="1"/>
        <end position="26"/>
    </location>
</feature>
<geneLocation type="plasmid" evidence="2 3">
    <name>unnamed</name>
</geneLocation>
<proteinExistence type="predicted"/>
<reference evidence="2 3" key="1">
    <citation type="submission" date="2016-04" db="EMBL/GenBank/DDBJ databases">
        <title>Complete genome sequence of the haloalkaliphilic hydrocarbon-degrading bacterium Dietzia psychralcaliphila ILA-1T, isolated from a drain of a fish product-processing plant.</title>
        <authorList>
            <person name="Zhao J."/>
            <person name="Hu B."/>
            <person name="Geng S."/>
            <person name="Nie Y."/>
            <person name="Tang Y."/>
        </authorList>
    </citation>
    <scope>NUCLEOTIDE SEQUENCE [LARGE SCALE GENOMIC DNA]</scope>
    <source>
        <strain evidence="2 3">ILA-1</strain>
        <plasmid evidence="2 3">unnamed</plasmid>
    </source>
</reference>
<evidence type="ECO:0000313" key="3">
    <source>
        <dbReference type="Proteomes" id="UP000244903"/>
    </source>
</evidence>
<dbReference type="EMBL" id="CP015454">
    <property type="protein sequence ID" value="AWH97604.1"/>
    <property type="molecule type" value="Genomic_DNA"/>
</dbReference>
<evidence type="ECO:0000313" key="2">
    <source>
        <dbReference type="EMBL" id="AWH97604.1"/>
    </source>
</evidence>